<evidence type="ECO:0000256" key="1">
    <source>
        <dbReference type="ARBA" id="ARBA00009986"/>
    </source>
</evidence>
<dbReference type="InterPro" id="IPR012394">
    <property type="entry name" value="Aldehyde_DH_NAD(P)"/>
</dbReference>
<dbReference type="InterPro" id="IPR016162">
    <property type="entry name" value="Ald_DH_N"/>
</dbReference>
<dbReference type="GO" id="GO:0004029">
    <property type="term" value="F:aldehyde dehydrogenase (NAD+) activity"/>
    <property type="evidence" value="ECO:0007669"/>
    <property type="project" value="TreeGrafter"/>
</dbReference>
<accession>A0AAD4LN54</accession>
<dbReference type="FunFam" id="3.40.605.10:FF:000004">
    <property type="entry name" value="Aldehyde dehydrogenase"/>
    <property type="match status" value="1"/>
</dbReference>
<evidence type="ECO:0000313" key="8">
    <source>
        <dbReference type="Proteomes" id="UP001201163"/>
    </source>
</evidence>
<feature type="domain" description="Aldehyde dehydrogenase" evidence="6">
    <location>
        <begin position="24"/>
        <end position="440"/>
    </location>
</feature>
<dbReference type="PIRSF" id="PIRSF036492">
    <property type="entry name" value="ALDH"/>
    <property type="match status" value="1"/>
</dbReference>
<evidence type="ECO:0000256" key="5">
    <source>
        <dbReference type="PIRSR" id="PIRSR036492-1"/>
    </source>
</evidence>
<dbReference type="Gene3D" id="3.40.309.10">
    <property type="entry name" value="Aldehyde Dehydrogenase, Chain A, domain 2"/>
    <property type="match status" value="1"/>
</dbReference>
<dbReference type="FunFam" id="3.40.309.10:FF:000025">
    <property type="entry name" value="Aldehyde dehydrogenase"/>
    <property type="match status" value="1"/>
</dbReference>
<dbReference type="PANTHER" id="PTHR43570">
    <property type="entry name" value="ALDEHYDE DEHYDROGENASE"/>
    <property type="match status" value="1"/>
</dbReference>
<dbReference type="InterPro" id="IPR016163">
    <property type="entry name" value="Ald_DH_C"/>
</dbReference>
<dbReference type="SUPFAM" id="SSF53720">
    <property type="entry name" value="ALDH-like"/>
    <property type="match status" value="1"/>
</dbReference>
<reference evidence="7" key="1">
    <citation type="submission" date="2022-01" db="EMBL/GenBank/DDBJ databases">
        <title>Comparative genomics reveals a dynamic genome evolution in the ectomycorrhizal milk-cap (Lactarius) mushrooms.</title>
        <authorList>
            <consortium name="DOE Joint Genome Institute"/>
            <person name="Lebreton A."/>
            <person name="Tang N."/>
            <person name="Kuo A."/>
            <person name="LaButti K."/>
            <person name="Drula E."/>
            <person name="Barry K."/>
            <person name="Clum A."/>
            <person name="Lipzen A."/>
            <person name="Mousain D."/>
            <person name="Ng V."/>
            <person name="Wang R."/>
            <person name="Wang X."/>
            <person name="Dai Y."/>
            <person name="Henrissat B."/>
            <person name="Grigoriev I.V."/>
            <person name="Guerin-Laguette A."/>
            <person name="Yu F."/>
            <person name="Martin F.M."/>
        </authorList>
    </citation>
    <scope>NUCLEOTIDE SEQUENCE</scope>
    <source>
        <strain evidence="7">QP</strain>
    </source>
</reference>
<name>A0AAD4LN54_9AGAM</name>
<keyword evidence="3" id="KW-0520">NAD</keyword>
<sequence>MSSTTSAILNTGTSSFSQVRSHLKNGFKTGRTRPIQFRKQQLLALAYLIKDNIPRFQRALASDLGRSDTETIVLEIGGTLGEAVDAYHNVAKWSKHESVPWSVNWFAMKPTIRKEPKGVVLIISPFNYPMWLLLGPLAGAIAAGNACLLKPSELTPAFSALVAELVPKYLDPELYAVINGAIPETTKVLELQWDHIMYTGGPRVASIVLTAAAKTLSPVTTELGGKSPAVIDPSCDLKLTARRLMWGKVANAGQTCVAPDYVLVPKSFLDQFVRACKDVLKDFYPEGAESSDSFCRIISASHFARIKGLLDRTEGQIVYGGSTNEETKFIEPTLVTGVNADDSLMREEIFGPVLPIVGVDDVDEAIEFINARDHPLALYVFSTNSAFKSKVIDNTQSGSAVMNDTIIQALAEGLPFGGIGPSGSGCNTGKFSFDTFTHLRSTLDNPGIMDYIMSFRYPPYNANKRKLYTTFMFPSLPARTAADGNGAPKWGILFIASVLAASSVALIGRTRLGST</sequence>
<dbReference type="PROSITE" id="PS00070">
    <property type="entry name" value="ALDEHYDE_DEHYDR_CYS"/>
    <property type="match status" value="1"/>
</dbReference>
<dbReference type="InterPro" id="IPR016160">
    <property type="entry name" value="Ald_DH_CS_CYS"/>
</dbReference>
<evidence type="ECO:0000256" key="2">
    <source>
        <dbReference type="ARBA" id="ARBA00023002"/>
    </source>
</evidence>
<organism evidence="7 8">
    <name type="scientific">Lactarius akahatsu</name>
    <dbReference type="NCBI Taxonomy" id="416441"/>
    <lineage>
        <taxon>Eukaryota</taxon>
        <taxon>Fungi</taxon>
        <taxon>Dikarya</taxon>
        <taxon>Basidiomycota</taxon>
        <taxon>Agaricomycotina</taxon>
        <taxon>Agaricomycetes</taxon>
        <taxon>Russulales</taxon>
        <taxon>Russulaceae</taxon>
        <taxon>Lactarius</taxon>
    </lineage>
</organism>
<dbReference type="GO" id="GO:0005737">
    <property type="term" value="C:cytoplasm"/>
    <property type="evidence" value="ECO:0007669"/>
    <property type="project" value="TreeGrafter"/>
</dbReference>
<dbReference type="InterPro" id="IPR016161">
    <property type="entry name" value="Ald_DH/histidinol_DH"/>
</dbReference>
<gene>
    <name evidence="7" type="ORF">EDB92DRAFT_1933833</name>
</gene>
<evidence type="ECO:0000256" key="4">
    <source>
        <dbReference type="PIRNR" id="PIRNR036492"/>
    </source>
</evidence>
<dbReference type="Proteomes" id="UP001201163">
    <property type="component" value="Unassembled WGS sequence"/>
</dbReference>
<evidence type="ECO:0000256" key="3">
    <source>
        <dbReference type="ARBA" id="ARBA00023027"/>
    </source>
</evidence>
<feature type="active site" evidence="5">
    <location>
        <position position="222"/>
    </location>
</feature>
<comment type="caution">
    <text evidence="7">The sequence shown here is derived from an EMBL/GenBank/DDBJ whole genome shotgun (WGS) entry which is preliminary data.</text>
</comment>
<dbReference type="EMBL" id="JAKELL010000009">
    <property type="protein sequence ID" value="KAH8996356.1"/>
    <property type="molecule type" value="Genomic_DNA"/>
</dbReference>
<dbReference type="Gene3D" id="3.40.605.10">
    <property type="entry name" value="Aldehyde Dehydrogenase, Chain A, domain 1"/>
    <property type="match status" value="1"/>
</dbReference>
<protein>
    <recommendedName>
        <fullName evidence="4">Aldehyde dehydrogenase</fullName>
    </recommendedName>
</protein>
<comment type="similarity">
    <text evidence="1 4">Belongs to the aldehyde dehydrogenase family.</text>
</comment>
<evidence type="ECO:0000313" key="7">
    <source>
        <dbReference type="EMBL" id="KAH8996356.1"/>
    </source>
</evidence>
<feature type="active site" evidence="5">
    <location>
        <position position="256"/>
    </location>
</feature>
<keyword evidence="8" id="KW-1185">Reference proteome</keyword>
<dbReference type="GO" id="GO:0006081">
    <property type="term" value="P:aldehyde metabolic process"/>
    <property type="evidence" value="ECO:0007669"/>
    <property type="project" value="InterPro"/>
</dbReference>
<dbReference type="AlphaFoldDB" id="A0AAD4LN54"/>
<dbReference type="Pfam" id="PF00171">
    <property type="entry name" value="Aldedh"/>
    <property type="match status" value="1"/>
</dbReference>
<dbReference type="InterPro" id="IPR015590">
    <property type="entry name" value="Aldehyde_DH_dom"/>
</dbReference>
<keyword evidence="2 4" id="KW-0560">Oxidoreductase</keyword>
<proteinExistence type="inferred from homology"/>
<evidence type="ECO:0000259" key="6">
    <source>
        <dbReference type="Pfam" id="PF00171"/>
    </source>
</evidence>
<dbReference type="CDD" id="cd07135">
    <property type="entry name" value="ALDH_F14-YMR110C"/>
    <property type="match status" value="1"/>
</dbReference>
<dbReference type="PANTHER" id="PTHR43570:SF16">
    <property type="entry name" value="ALDEHYDE DEHYDROGENASE TYPE III, ISOFORM Q"/>
    <property type="match status" value="1"/>
</dbReference>